<name>X1H398_9ZZZZ</name>
<organism evidence="1">
    <name type="scientific">marine sediment metagenome</name>
    <dbReference type="NCBI Taxonomy" id="412755"/>
    <lineage>
        <taxon>unclassified sequences</taxon>
        <taxon>metagenomes</taxon>
        <taxon>ecological metagenomes</taxon>
    </lineage>
</organism>
<comment type="caution">
    <text evidence="1">The sequence shown here is derived from an EMBL/GenBank/DDBJ whole genome shotgun (WGS) entry which is preliminary data.</text>
</comment>
<evidence type="ECO:0008006" key="2">
    <source>
        <dbReference type="Google" id="ProtNLM"/>
    </source>
</evidence>
<gene>
    <name evidence="1" type="ORF">S03H2_13782</name>
</gene>
<evidence type="ECO:0000313" key="1">
    <source>
        <dbReference type="EMBL" id="GAH39753.1"/>
    </source>
</evidence>
<dbReference type="AlphaFoldDB" id="X1H398"/>
<reference evidence="1" key="1">
    <citation type="journal article" date="2014" name="Front. Microbiol.">
        <title>High frequency of phylogenetically diverse reductive dehalogenase-homologous genes in deep subseafloor sedimentary metagenomes.</title>
        <authorList>
            <person name="Kawai M."/>
            <person name="Futagami T."/>
            <person name="Toyoda A."/>
            <person name="Takaki Y."/>
            <person name="Nishi S."/>
            <person name="Hori S."/>
            <person name="Arai W."/>
            <person name="Tsubouchi T."/>
            <person name="Morono Y."/>
            <person name="Uchiyama I."/>
            <person name="Ito T."/>
            <person name="Fujiyama A."/>
            <person name="Inagaki F."/>
            <person name="Takami H."/>
        </authorList>
    </citation>
    <scope>NUCLEOTIDE SEQUENCE</scope>
    <source>
        <strain evidence="1">Expedition CK06-06</strain>
    </source>
</reference>
<feature type="non-terminal residue" evidence="1">
    <location>
        <position position="49"/>
    </location>
</feature>
<accession>X1H398</accession>
<protein>
    <recommendedName>
        <fullName evidence="2">Nucleotidyl transferase domain-containing protein</fullName>
    </recommendedName>
</protein>
<proteinExistence type="predicted"/>
<sequence>MYSLYLTKNYIRGKFLLINGDVVLDPEIINDFLPYPYEDSIAVDVGKSS</sequence>
<dbReference type="EMBL" id="BARU01006989">
    <property type="protein sequence ID" value="GAH39753.1"/>
    <property type="molecule type" value="Genomic_DNA"/>
</dbReference>